<name>A0A1V4AVA0_9BACT</name>
<gene>
    <name evidence="1" type="ORF">AYP45_05850</name>
</gene>
<dbReference type="Proteomes" id="UP000189681">
    <property type="component" value="Unassembled WGS sequence"/>
</dbReference>
<dbReference type="SUPFAM" id="SSF53800">
    <property type="entry name" value="Chelatase"/>
    <property type="match status" value="1"/>
</dbReference>
<dbReference type="STRING" id="1004156.AYP45_05850"/>
<dbReference type="AlphaFoldDB" id="A0A1V4AVA0"/>
<comment type="caution">
    <text evidence="1">The sequence shown here is derived from an EMBL/GenBank/DDBJ whole genome shotgun (WGS) entry which is preliminary data.</text>
</comment>
<dbReference type="Gene3D" id="3.40.50.1400">
    <property type="match status" value="1"/>
</dbReference>
<dbReference type="EMBL" id="AYTS01000049">
    <property type="protein sequence ID" value="OOP57045.1"/>
    <property type="molecule type" value="Genomic_DNA"/>
</dbReference>
<reference evidence="1 2" key="1">
    <citation type="journal article" date="2017" name="Water Res.">
        <title>Discovery and metagenomic analysis of an anammox bacterial enrichment related to Candidatus "Brocadia caroliniensis" in a full-scale glycerol-fed nitritation-denitritation separate centrate treatment process.</title>
        <authorList>
            <person name="Park H."/>
            <person name="Brotto A.C."/>
            <person name="van Loosdrecht M.C."/>
            <person name="Chandran K."/>
        </authorList>
    </citation>
    <scope>NUCLEOTIDE SEQUENCE [LARGE SCALE GENOMIC DNA]</scope>
    <source>
        <strain evidence="1">26THWARD</strain>
    </source>
</reference>
<organism evidence="1 2">
    <name type="scientific">Candidatus Brocadia carolinensis</name>
    <dbReference type="NCBI Taxonomy" id="1004156"/>
    <lineage>
        <taxon>Bacteria</taxon>
        <taxon>Pseudomonadati</taxon>
        <taxon>Planctomycetota</taxon>
        <taxon>Candidatus Brocadiia</taxon>
        <taxon>Candidatus Brocadiales</taxon>
        <taxon>Candidatus Brocadiaceae</taxon>
        <taxon>Candidatus Brocadia</taxon>
    </lineage>
</organism>
<evidence type="ECO:0000313" key="1">
    <source>
        <dbReference type="EMBL" id="OOP57045.1"/>
    </source>
</evidence>
<evidence type="ECO:0000313" key="2">
    <source>
        <dbReference type="Proteomes" id="UP000189681"/>
    </source>
</evidence>
<protein>
    <recommendedName>
        <fullName evidence="3">Sirohydrochlorin cobaltochelatase</fullName>
    </recommendedName>
</protein>
<sequence>MDEVRNRLPEYQVDSGLHMVMDMNTHKMWQTEDEAIRRLEAEGVKKVVIVPMYLNTDVSTVDVIKWVIGCKVEGHPEQSDYLGDLVECPGEYDAQNDFCSHMGAIHRRFKPFSDMQFIATRAIDYHPDISKVLLERAQEFSTHPSHEVILLVGHGDGDDAIDQDYRNNVLAKYSNDVKGMGGFYDVQYGTIREDWCDKRVGAVQEIRDKINTAVNDGRTVIWVEVRLASWTNAHKQEWDTSDCNKLGTKDLLDAGKYIKANYLLYKPTALADWVVSMVNDAVSNDQYVHCPCSN</sequence>
<accession>A0A1V4AVA0</accession>
<proteinExistence type="predicted"/>
<evidence type="ECO:0008006" key="3">
    <source>
        <dbReference type="Google" id="ProtNLM"/>
    </source>
</evidence>